<comment type="caution">
    <text evidence="2">The sequence shown here is derived from an EMBL/GenBank/DDBJ whole genome shotgun (WGS) entry which is preliminary data.</text>
</comment>
<dbReference type="AlphaFoldDB" id="A0A2U2I7D7"/>
<dbReference type="Pfam" id="PF11445">
    <property type="entry name" value="DUF2894"/>
    <property type="match status" value="1"/>
</dbReference>
<proteinExistence type="predicted"/>
<feature type="region of interest" description="Disordered" evidence="1">
    <location>
        <begin position="264"/>
        <end position="287"/>
    </location>
</feature>
<evidence type="ECO:0000313" key="2">
    <source>
        <dbReference type="EMBL" id="PWF55658.1"/>
    </source>
</evidence>
<gene>
    <name evidence="2" type="ORF">C7C56_000660</name>
</gene>
<dbReference type="InterPro" id="IPR021549">
    <property type="entry name" value="DUF2894"/>
</dbReference>
<reference evidence="2 3" key="1">
    <citation type="submission" date="2018-04" db="EMBL/GenBank/DDBJ databases">
        <title>Massilia violaceinigra sp. nov., a novel purple-pigmented bacterium isolated from Tianshan glacier, Xinjiang, China.</title>
        <authorList>
            <person name="Wang H."/>
        </authorList>
    </citation>
    <scope>NUCLEOTIDE SEQUENCE [LARGE SCALE GENOMIC DNA]</scope>
    <source>
        <strain evidence="2 3">B448-2</strain>
    </source>
</reference>
<organism evidence="2 3">
    <name type="scientific">Massilia glaciei</name>
    <dbReference type="NCBI Taxonomy" id="1524097"/>
    <lineage>
        <taxon>Bacteria</taxon>
        <taxon>Pseudomonadati</taxon>
        <taxon>Pseudomonadota</taxon>
        <taxon>Betaproteobacteria</taxon>
        <taxon>Burkholderiales</taxon>
        <taxon>Oxalobacteraceae</taxon>
        <taxon>Telluria group</taxon>
        <taxon>Massilia</taxon>
    </lineage>
</organism>
<evidence type="ECO:0000313" key="3">
    <source>
        <dbReference type="Proteomes" id="UP000241421"/>
    </source>
</evidence>
<evidence type="ECO:0000256" key="1">
    <source>
        <dbReference type="SAM" id="MobiDB-lite"/>
    </source>
</evidence>
<feature type="region of interest" description="Disordered" evidence="1">
    <location>
        <begin position="166"/>
        <end position="188"/>
    </location>
</feature>
<dbReference type="EMBL" id="PXWF02000015">
    <property type="protein sequence ID" value="PWF55658.1"/>
    <property type="molecule type" value="Genomic_DNA"/>
</dbReference>
<keyword evidence="3" id="KW-1185">Reference proteome</keyword>
<dbReference type="OrthoDB" id="6025757at2"/>
<protein>
    <submittedName>
        <fullName evidence="2">DUF2894 domain-containing protein</fullName>
    </submittedName>
</protein>
<dbReference type="Proteomes" id="UP000241421">
    <property type="component" value="Unassembled WGS sequence"/>
</dbReference>
<feature type="compositionally biased region" description="Low complexity" evidence="1">
    <location>
        <begin position="275"/>
        <end position="287"/>
    </location>
</feature>
<sequence length="287" mass="31522">MTPRARRTGGWRWRRYPSPLLPKRLPMRDVAVPALDSEQTVPQSRLDALLASMRSQGGERFDAAGWHYLDTLARRAEVHEGSVRRMLEAKLERAAASFAERFAQARAAAAELLATTCEKHPQAADELQRLFAASDFKGLRYFRATLDAREQCAALTGLVSQLEPALAGGPGHPPAHQATSRTTVAGSPNLELKTVRESRATWARMSVDKQLSLAIQQAPKNAGPINSHMLILRSLAMMQEISPDYLGRFVSYVDALLLLDPGEKDVPVKRKKAPPAKAAKSTKAAKK</sequence>
<accession>A0A2U2I7D7</accession>
<name>A0A2U2I7D7_9BURK</name>